<feature type="transmembrane region" description="Helical" evidence="1">
    <location>
        <begin position="110"/>
        <end position="129"/>
    </location>
</feature>
<evidence type="ECO:0008006" key="4">
    <source>
        <dbReference type="Google" id="ProtNLM"/>
    </source>
</evidence>
<organism evidence="2 3">
    <name type="scientific">Solanum commersonii</name>
    <name type="common">Commerson's wild potato</name>
    <name type="synonym">Commerson's nightshade</name>
    <dbReference type="NCBI Taxonomy" id="4109"/>
    <lineage>
        <taxon>Eukaryota</taxon>
        <taxon>Viridiplantae</taxon>
        <taxon>Streptophyta</taxon>
        <taxon>Embryophyta</taxon>
        <taxon>Tracheophyta</taxon>
        <taxon>Spermatophyta</taxon>
        <taxon>Magnoliopsida</taxon>
        <taxon>eudicotyledons</taxon>
        <taxon>Gunneridae</taxon>
        <taxon>Pentapetalae</taxon>
        <taxon>asterids</taxon>
        <taxon>lamiids</taxon>
        <taxon>Solanales</taxon>
        <taxon>Solanaceae</taxon>
        <taxon>Solanoideae</taxon>
        <taxon>Solaneae</taxon>
        <taxon>Solanum</taxon>
    </lineage>
</organism>
<sequence>MSNAILNQICNDENDPMLSLKICCNMKTYFQCKLHGQRTIQVEDFGLVHAIENVCNLFRWRNREDVEIRSKFVILKLAKRINELQIDDESHIKRSNKWVMKEKKKSKWCNNWNLIFVLIVVVFFLFLSITKNTANDGKFLCIIVATYDSYVATYAPYVVTYHPFVATCDSNVLQMTHVLLHMSQMLLQMRHMLLQMTYLLLQMNNMLLQMTNLLLQMNHILLQMNQMLLKMSQMVQHITQ</sequence>
<dbReference type="Proteomes" id="UP000824120">
    <property type="component" value="Chromosome 6"/>
</dbReference>
<evidence type="ECO:0000313" key="3">
    <source>
        <dbReference type="Proteomes" id="UP000824120"/>
    </source>
</evidence>
<keyword evidence="1" id="KW-0472">Membrane</keyword>
<evidence type="ECO:0000313" key="2">
    <source>
        <dbReference type="EMBL" id="KAG5600270.1"/>
    </source>
</evidence>
<comment type="caution">
    <text evidence="2">The sequence shown here is derived from an EMBL/GenBank/DDBJ whole genome shotgun (WGS) entry which is preliminary data.</text>
</comment>
<name>A0A9J5YMY3_SOLCO</name>
<keyword evidence="1" id="KW-0812">Transmembrane</keyword>
<keyword evidence="3" id="KW-1185">Reference proteome</keyword>
<dbReference type="EMBL" id="JACXVP010000006">
    <property type="protein sequence ID" value="KAG5600270.1"/>
    <property type="molecule type" value="Genomic_DNA"/>
</dbReference>
<gene>
    <name evidence="2" type="ORF">H5410_031640</name>
</gene>
<protein>
    <recommendedName>
        <fullName evidence="4">Transmembrane protein</fullName>
    </recommendedName>
</protein>
<keyword evidence="1" id="KW-1133">Transmembrane helix</keyword>
<reference evidence="2 3" key="1">
    <citation type="submission" date="2020-09" db="EMBL/GenBank/DDBJ databases">
        <title>De no assembly of potato wild relative species, Solanum commersonii.</title>
        <authorList>
            <person name="Cho K."/>
        </authorList>
    </citation>
    <scope>NUCLEOTIDE SEQUENCE [LARGE SCALE GENOMIC DNA]</scope>
    <source>
        <strain evidence="2">LZ3.2</strain>
        <tissue evidence="2">Leaf</tissue>
    </source>
</reference>
<dbReference type="AlphaFoldDB" id="A0A9J5YMY3"/>
<accession>A0A9J5YMY3</accession>
<proteinExistence type="predicted"/>
<feature type="transmembrane region" description="Helical" evidence="1">
    <location>
        <begin position="192"/>
        <end position="215"/>
    </location>
</feature>
<evidence type="ECO:0000256" key="1">
    <source>
        <dbReference type="SAM" id="Phobius"/>
    </source>
</evidence>